<comment type="similarity">
    <text evidence="3">Belongs to the lysine N(6)-hydroxylase/L-ornithine N(5)-oxygenase family.</text>
</comment>
<evidence type="ECO:0000256" key="1">
    <source>
        <dbReference type="ARBA" id="ARBA00001974"/>
    </source>
</evidence>
<comment type="pathway">
    <text evidence="2">Siderophore biosynthesis.</text>
</comment>
<dbReference type="InterPro" id="IPR025700">
    <property type="entry name" value="Lys/Orn_oxygenase"/>
</dbReference>
<dbReference type="KEGG" id="parq:DSM112329_05073"/>
<reference evidence="17" key="1">
    <citation type="submission" date="2022-12" db="EMBL/GenBank/DDBJ databases">
        <title>Paraconexibacter alkalitolerans sp. nov. and Baekduia alba sp. nov., isolated from soil and emended description of the genera Paraconexibacter (Chun et al., 2020) and Baekduia (An et al., 2020).</title>
        <authorList>
            <person name="Vieira S."/>
            <person name="Huber K.J."/>
            <person name="Geppert A."/>
            <person name="Wolf J."/>
            <person name="Neumann-Schaal M."/>
            <person name="Muesken M."/>
            <person name="Overmann J."/>
        </authorList>
    </citation>
    <scope>NUCLEOTIDE SEQUENCE</scope>
    <source>
        <strain evidence="17">AEG42_29</strain>
    </source>
</reference>
<evidence type="ECO:0000313" key="17">
    <source>
        <dbReference type="EMBL" id="XAY08175.1"/>
    </source>
</evidence>
<accession>A0AAU7B2T1</accession>
<evidence type="ECO:0000256" key="15">
    <source>
        <dbReference type="ARBA" id="ARBA00048407"/>
    </source>
</evidence>
<evidence type="ECO:0000256" key="11">
    <source>
        <dbReference type="ARBA" id="ARBA00029939"/>
    </source>
</evidence>
<keyword evidence="6" id="KW-0285">Flavoprotein</keyword>
<proteinExistence type="inferred from homology"/>
<evidence type="ECO:0000256" key="14">
    <source>
        <dbReference type="ARBA" id="ARBA00032738"/>
    </source>
</evidence>
<name>A0AAU7B2T1_9ACTN</name>
<evidence type="ECO:0000256" key="4">
    <source>
        <dbReference type="ARBA" id="ARBA00013076"/>
    </source>
</evidence>
<keyword evidence="7" id="KW-0274">FAD</keyword>
<evidence type="ECO:0000256" key="3">
    <source>
        <dbReference type="ARBA" id="ARBA00007588"/>
    </source>
</evidence>
<feature type="compositionally biased region" description="Gly residues" evidence="16">
    <location>
        <begin position="458"/>
        <end position="467"/>
    </location>
</feature>
<dbReference type="RefSeq" id="WP_354699359.1">
    <property type="nucleotide sequence ID" value="NZ_CP114014.1"/>
</dbReference>
<dbReference type="Pfam" id="PF13434">
    <property type="entry name" value="Lys_Orn_oxgnase"/>
    <property type="match status" value="1"/>
</dbReference>
<dbReference type="PANTHER" id="PTHR42802">
    <property type="entry name" value="MONOOXYGENASE"/>
    <property type="match status" value="1"/>
</dbReference>
<evidence type="ECO:0000256" key="8">
    <source>
        <dbReference type="ARBA" id="ARBA00022857"/>
    </source>
</evidence>
<comment type="catalytic activity">
    <reaction evidence="15">
        <text>L-lysine + NADPH + O2 = N(6)-hydroxy-L-lysine + NADP(+) + H2O</text>
        <dbReference type="Rhea" id="RHEA:23228"/>
        <dbReference type="ChEBI" id="CHEBI:15377"/>
        <dbReference type="ChEBI" id="CHEBI:15379"/>
        <dbReference type="ChEBI" id="CHEBI:32551"/>
        <dbReference type="ChEBI" id="CHEBI:57783"/>
        <dbReference type="ChEBI" id="CHEBI:57820"/>
        <dbReference type="ChEBI" id="CHEBI:58349"/>
        <dbReference type="EC" id="1.14.13.59"/>
    </reaction>
</comment>
<evidence type="ECO:0000256" key="10">
    <source>
        <dbReference type="ARBA" id="ARBA00023033"/>
    </source>
</evidence>
<evidence type="ECO:0000256" key="5">
    <source>
        <dbReference type="ARBA" id="ARBA00016406"/>
    </source>
</evidence>
<evidence type="ECO:0000256" key="9">
    <source>
        <dbReference type="ARBA" id="ARBA00023002"/>
    </source>
</evidence>
<keyword evidence="8" id="KW-0521">NADP</keyword>
<dbReference type="GO" id="GO:0047091">
    <property type="term" value="F:L-lysine 6-monooxygenase (NADPH) activity"/>
    <property type="evidence" value="ECO:0007669"/>
    <property type="project" value="UniProtKB-EC"/>
</dbReference>
<protein>
    <recommendedName>
        <fullName evidence="5">L-lysine N6-monooxygenase MbtG</fullName>
        <ecNumber evidence="4">1.14.13.59</ecNumber>
    </recommendedName>
    <alternativeName>
        <fullName evidence="14">Lysine 6-N-hydroxylase</fullName>
    </alternativeName>
    <alternativeName>
        <fullName evidence="13">Lysine N6-hydroxylase</fullName>
    </alternativeName>
    <alternativeName>
        <fullName evidence="11">Lysine-N-oxygenase</fullName>
    </alternativeName>
    <alternativeName>
        <fullName evidence="12">Mycobactin synthase protein G</fullName>
    </alternativeName>
</protein>
<dbReference type="PANTHER" id="PTHR42802:SF1">
    <property type="entry name" value="L-ORNITHINE N(5)-MONOOXYGENASE"/>
    <property type="match status" value="1"/>
</dbReference>
<evidence type="ECO:0000256" key="7">
    <source>
        <dbReference type="ARBA" id="ARBA00022827"/>
    </source>
</evidence>
<dbReference type="Gene3D" id="3.50.50.60">
    <property type="entry name" value="FAD/NAD(P)-binding domain"/>
    <property type="match status" value="1"/>
</dbReference>
<evidence type="ECO:0000256" key="13">
    <source>
        <dbReference type="ARBA" id="ARBA00032493"/>
    </source>
</evidence>
<evidence type="ECO:0000256" key="6">
    <source>
        <dbReference type="ARBA" id="ARBA00022630"/>
    </source>
</evidence>
<evidence type="ECO:0000256" key="12">
    <source>
        <dbReference type="ARBA" id="ARBA00031158"/>
    </source>
</evidence>
<comment type="cofactor">
    <cofactor evidence="1">
        <name>FAD</name>
        <dbReference type="ChEBI" id="CHEBI:57692"/>
    </cofactor>
</comment>
<dbReference type="InterPro" id="IPR036188">
    <property type="entry name" value="FAD/NAD-bd_sf"/>
</dbReference>
<evidence type="ECO:0000256" key="2">
    <source>
        <dbReference type="ARBA" id="ARBA00004924"/>
    </source>
</evidence>
<dbReference type="EMBL" id="CP114014">
    <property type="protein sequence ID" value="XAY08175.1"/>
    <property type="molecule type" value="Genomic_DNA"/>
</dbReference>
<evidence type="ECO:0000256" key="16">
    <source>
        <dbReference type="SAM" id="MobiDB-lite"/>
    </source>
</evidence>
<keyword evidence="9 17" id="KW-0560">Oxidoreductase</keyword>
<dbReference type="EC" id="1.14.13.59" evidence="4"/>
<keyword evidence="10" id="KW-0503">Monooxygenase</keyword>
<dbReference type="AlphaFoldDB" id="A0AAU7B2T1"/>
<sequence>MSARVHDVAGIGLGPFNLGLAALLDPVGEVDAAFFEAQPTLRWHPGLMLDGAALQVPHLADLVTLADPTSRHGFLNYLHEHERLYRFYFAERWHPSRREYEHYCRWVAGRLASCRFGARVVDAGVGDDGLWTLTVAGADGSVTEHRSRALVAGVGGRPYVPPCAQALVDDGDGGVLHSAAYLDHRAALRRARRVTVIGSGQSAAEVFLDLLGHAGGTRLQWFTRSRGFFPMEYSKLGLEHFTPEYTRYFHGLEPGRRDTLRAGQDLLYKGISAETSAAIYDAIYDRSVGGEDPGAAYAASCELVGIERAAGGLRLTLHQRDQDITFRHETDAVVLGTGYESTPLPISGLAALADADERGRLRVGLDYRVALRDPDAPALYVQNAELHTHGVGTPDLGLGAFRNSVIVNGLCGREVYKVRDRNVFQTFGAPGPGVGAPVTESPRQGPTPVRHHPVGWKTGLGAGRGAT</sequence>
<gene>
    <name evidence="17" type="primary">iucD</name>
    <name evidence="17" type="ORF">DSM112329_05073</name>
</gene>
<organism evidence="17">
    <name type="scientific">Paraconexibacter sp. AEG42_29</name>
    <dbReference type="NCBI Taxonomy" id="2997339"/>
    <lineage>
        <taxon>Bacteria</taxon>
        <taxon>Bacillati</taxon>
        <taxon>Actinomycetota</taxon>
        <taxon>Thermoleophilia</taxon>
        <taxon>Solirubrobacterales</taxon>
        <taxon>Paraconexibacteraceae</taxon>
        <taxon>Paraconexibacter</taxon>
    </lineage>
</organism>
<feature type="region of interest" description="Disordered" evidence="16">
    <location>
        <begin position="430"/>
        <end position="467"/>
    </location>
</feature>
<dbReference type="SUPFAM" id="SSF51905">
    <property type="entry name" value="FAD/NAD(P)-binding domain"/>
    <property type="match status" value="1"/>
</dbReference>